<dbReference type="AlphaFoldDB" id="A0AAP0N9W3"/>
<organism evidence="2 3">
    <name type="scientific">Liquidambar formosana</name>
    <name type="common">Formosan gum</name>
    <dbReference type="NCBI Taxonomy" id="63359"/>
    <lineage>
        <taxon>Eukaryota</taxon>
        <taxon>Viridiplantae</taxon>
        <taxon>Streptophyta</taxon>
        <taxon>Embryophyta</taxon>
        <taxon>Tracheophyta</taxon>
        <taxon>Spermatophyta</taxon>
        <taxon>Magnoliopsida</taxon>
        <taxon>eudicotyledons</taxon>
        <taxon>Gunneridae</taxon>
        <taxon>Pentapetalae</taxon>
        <taxon>Saxifragales</taxon>
        <taxon>Altingiaceae</taxon>
        <taxon>Liquidambar</taxon>
    </lineage>
</organism>
<reference evidence="2 3" key="1">
    <citation type="journal article" date="2024" name="Plant J.">
        <title>Genome sequences and population genomics reveal climatic adaptation and genomic divergence between two closely related sweetgum species.</title>
        <authorList>
            <person name="Xu W.Q."/>
            <person name="Ren C.Q."/>
            <person name="Zhang X.Y."/>
            <person name="Comes H.P."/>
            <person name="Liu X.H."/>
            <person name="Li Y.G."/>
            <person name="Kettle C.J."/>
            <person name="Jalonen R."/>
            <person name="Gaisberger H."/>
            <person name="Ma Y.Z."/>
            <person name="Qiu Y.X."/>
        </authorList>
    </citation>
    <scope>NUCLEOTIDE SEQUENCE [LARGE SCALE GENOMIC DNA]</scope>
    <source>
        <strain evidence="2">Hangzhou</strain>
    </source>
</reference>
<proteinExistence type="predicted"/>
<feature type="compositionally biased region" description="Basic and acidic residues" evidence="1">
    <location>
        <begin position="213"/>
        <end position="277"/>
    </location>
</feature>
<gene>
    <name evidence="2" type="ORF">L1049_009619</name>
</gene>
<feature type="compositionally biased region" description="Low complexity" evidence="1">
    <location>
        <begin position="56"/>
        <end position="73"/>
    </location>
</feature>
<evidence type="ECO:0000313" key="3">
    <source>
        <dbReference type="Proteomes" id="UP001415857"/>
    </source>
</evidence>
<dbReference type="EMBL" id="JBBPBK010000016">
    <property type="protein sequence ID" value="KAK9267199.1"/>
    <property type="molecule type" value="Genomic_DNA"/>
</dbReference>
<dbReference type="Proteomes" id="UP001415857">
    <property type="component" value="Unassembled WGS sequence"/>
</dbReference>
<dbReference type="PANTHER" id="PTHR36886">
    <property type="entry name" value="PROTEIN FRIGIDA-ESSENTIAL 1"/>
    <property type="match status" value="1"/>
</dbReference>
<keyword evidence="3" id="KW-1185">Reference proteome</keyword>
<feature type="region of interest" description="Disordered" evidence="1">
    <location>
        <begin position="126"/>
        <end position="147"/>
    </location>
</feature>
<feature type="compositionally biased region" description="Polar residues" evidence="1">
    <location>
        <begin position="133"/>
        <end position="147"/>
    </location>
</feature>
<evidence type="ECO:0000256" key="1">
    <source>
        <dbReference type="SAM" id="MobiDB-lite"/>
    </source>
</evidence>
<accession>A0AAP0N9W3</accession>
<comment type="caution">
    <text evidence="2">The sequence shown here is derived from an EMBL/GenBank/DDBJ whole genome shotgun (WGS) entry which is preliminary data.</text>
</comment>
<feature type="region of interest" description="Disordered" evidence="1">
    <location>
        <begin position="169"/>
        <end position="277"/>
    </location>
</feature>
<evidence type="ECO:0000313" key="2">
    <source>
        <dbReference type="EMBL" id="KAK9267199.1"/>
    </source>
</evidence>
<feature type="compositionally biased region" description="Polar residues" evidence="1">
    <location>
        <begin position="77"/>
        <end position="92"/>
    </location>
</feature>
<protein>
    <submittedName>
        <fullName evidence="2">Uncharacterized protein</fullName>
    </submittedName>
</protein>
<name>A0AAP0N9W3_LIQFO</name>
<dbReference type="PANTHER" id="PTHR36886:SF3">
    <property type="entry name" value="PROTEIN FRIGIDA-ESSENTIAL 1"/>
    <property type="match status" value="1"/>
</dbReference>
<sequence>MTLEELASKRSQFSLNDHTSPVLSRYLNSGSNTSHQTTDPLDAQKLSGSDREFHASRSASLLRSSSPFSGSEPETVRPSSARHTTKFSSNDWEPSVPFRPSFFITPPSISSPGSQYDPLRDSIEQPNILGGSFENSSYSRGASIPSTSHEQIFGDHALTGTLIPEYNADSSFPDKFHDNVLDKNNRSRRKDSFKTEAEAAGVSVSDWQNRNTVPKEGKLSGPSHVKDISRTNRIDIGRDRRHQSDGLKHKKESKVDRGRQNNEMDVDHKTDGDVHKEPKALRHFRAALVEFVKELLKPTWRDGHLSKDAHNMIVKEQLTRSLVHYSPTRSQVPWNQLSNIFLHPDLRFQNLLRDMLISTANLELPG</sequence>
<feature type="compositionally biased region" description="Basic and acidic residues" evidence="1">
    <location>
        <begin position="172"/>
        <end position="197"/>
    </location>
</feature>
<dbReference type="InterPro" id="IPR052650">
    <property type="entry name" value="Zinc_finger_CCCH"/>
</dbReference>
<feature type="region of interest" description="Disordered" evidence="1">
    <location>
        <begin position="1"/>
        <end position="92"/>
    </location>
</feature>
<feature type="compositionally biased region" description="Polar residues" evidence="1">
    <location>
        <begin position="9"/>
        <end position="39"/>
    </location>
</feature>